<feature type="non-terminal residue" evidence="6">
    <location>
        <position position="113"/>
    </location>
</feature>
<dbReference type="PANTHER" id="PTHR13077">
    <property type="entry name" value="SELENOPROTEIN F"/>
    <property type="match status" value="1"/>
</dbReference>
<dbReference type="GO" id="GO:0005788">
    <property type="term" value="C:endoplasmic reticulum lumen"/>
    <property type="evidence" value="ECO:0007669"/>
    <property type="project" value="TreeGrafter"/>
</dbReference>
<evidence type="ECO:0000313" key="6">
    <source>
        <dbReference type="EMBL" id="CAH0718684.1"/>
    </source>
</evidence>
<dbReference type="SUPFAM" id="SSF52833">
    <property type="entry name" value="Thioredoxin-like"/>
    <property type="match status" value="1"/>
</dbReference>
<dbReference type="OrthoDB" id="25165at2759"/>
<dbReference type="GO" id="GO:0016491">
    <property type="term" value="F:oxidoreductase activity"/>
    <property type="evidence" value="ECO:0007669"/>
    <property type="project" value="TreeGrafter"/>
</dbReference>
<comment type="similarity">
    <text evidence="1">Belongs to the selenoprotein M/F family.</text>
</comment>
<evidence type="ECO:0000256" key="2">
    <source>
        <dbReference type="ARBA" id="ARBA00022729"/>
    </source>
</evidence>
<dbReference type="InterPro" id="IPR036249">
    <property type="entry name" value="Thioredoxin-like_sf"/>
</dbReference>
<sequence length="113" mass="13198">MLNDFNSWQLLNTCTLVFTYGYEKSDIISARIESCRGCSLNRLPEVKKFIMNDAPDYDRVEVKFINGMPPELVIIGEDEKELERIPLSNLDREDCNIQLKSRGFEKKNTKEEF</sequence>
<dbReference type="PANTHER" id="PTHR13077:SF7">
    <property type="entry name" value="SELENOPROTEIN M"/>
    <property type="match status" value="1"/>
</dbReference>
<evidence type="ECO:0000256" key="3">
    <source>
        <dbReference type="ARBA" id="ARBA00022933"/>
    </source>
</evidence>
<keyword evidence="3" id="KW-0712">Selenocysteine</keyword>
<evidence type="ECO:0000313" key="7">
    <source>
        <dbReference type="Proteomes" id="UP000838878"/>
    </source>
</evidence>
<organism evidence="6 7">
    <name type="scientific">Brenthis ino</name>
    <name type="common">lesser marbled fritillary</name>
    <dbReference type="NCBI Taxonomy" id="405034"/>
    <lineage>
        <taxon>Eukaryota</taxon>
        <taxon>Metazoa</taxon>
        <taxon>Ecdysozoa</taxon>
        <taxon>Arthropoda</taxon>
        <taxon>Hexapoda</taxon>
        <taxon>Insecta</taxon>
        <taxon>Pterygota</taxon>
        <taxon>Neoptera</taxon>
        <taxon>Endopterygota</taxon>
        <taxon>Lepidoptera</taxon>
        <taxon>Glossata</taxon>
        <taxon>Ditrysia</taxon>
        <taxon>Papilionoidea</taxon>
        <taxon>Nymphalidae</taxon>
        <taxon>Heliconiinae</taxon>
        <taxon>Argynnini</taxon>
        <taxon>Brenthis</taxon>
    </lineage>
</organism>
<protein>
    <recommendedName>
        <fullName evidence="4">Selenoprotein M</fullName>
    </recommendedName>
</protein>
<reference evidence="6" key="1">
    <citation type="submission" date="2021-12" db="EMBL/GenBank/DDBJ databases">
        <authorList>
            <person name="Martin H S."/>
        </authorList>
    </citation>
    <scope>NUCLEOTIDE SEQUENCE</scope>
</reference>
<name>A0A8J9UG73_9NEOP</name>
<dbReference type="InterPro" id="IPR038219">
    <property type="entry name" value="Sep15/SelM_sf"/>
</dbReference>
<keyword evidence="7" id="KW-1185">Reference proteome</keyword>
<gene>
    <name evidence="6" type="ORF">BINO364_LOCUS5123</name>
</gene>
<evidence type="ECO:0000259" key="5">
    <source>
        <dbReference type="Pfam" id="PF08806"/>
    </source>
</evidence>
<proteinExistence type="inferred from homology"/>
<dbReference type="InterPro" id="IPR014912">
    <property type="entry name" value="Sep15_SelM_dom"/>
</dbReference>
<keyword evidence="2" id="KW-0732">Signal</keyword>
<evidence type="ECO:0000256" key="1">
    <source>
        <dbReference type="ARBA" id="ARBA00005742"/>
    </source>
</evidence>
<dbReference type="EMBL" id="OV170233">
    <property type="protein sequence ID" value="CAH0718684.1"/>
    <property type="molecule type" value="Genomic_DNA"/>
</dbReference>
<evidence type="ECO:0000256" key="4">
    <source>
        <dbReference type="ARBA" id="ARBA00040773"/>
    </source>
</evidence>
<feature type="domain" description="Selenoprotein F/M" evidence="5">
    <location>
        <begin position="30"/>
        <end position="104"/>
    </location>
</feature>
<dbReference type="AlphaFoldDB" id="A0A8J9UG73"/>
<dbReference type="Gene3D" id="3.40.30.50">
    <property type="entry name" value="Sep15/SelM thioredoxin-like domain, active-site redox motif"/>
    <property type="match status" value="1"/>
</dbReference>
<dbReference type="Pfam" id="PF08806">
    <property type="entry name" value="Sep15_SelM"/>
    <property type="match status" value="1"/>
</dbReference>
<accession>A0A8J9UG73</accession>
<dbReference type="Proteomes" id="UP000838878">
    <property type="component" value="Chromosome 13"/>
</dbReference>
<dbReference type="InterPro" id="IPR039992">
    <property type="entry name" value="Sep15_SelM"/>
</dbReference>